<feature type="transmembrane region" description="Helical" evidence="1">
    <location>
        <begin position="6"/>
        <end position="28"/>
    </location>
</feature>
<name>A0A6M3KEX9_9ZZZZ</name>
<keyword evidence="1" id="KW-0472">Membrane</keyword>
<sequence length="139" mass="16414">MLALATLIANYPIIVAVILTIYITKFIVVMRMYQDDYWVMEAAVIEDPKAWFAWHMRGMKRWEAQSYREALINWVMAKLISPKEFKLLFNISVVLRLLKKEQEAKEYFALALQNMIPGQEEELKPIIDDYNKGKLRLLT</sequence>
<protein>
    <recommendedName>
        <fullName evidence="4">Tetratricopeptide repeat protein</fullName>
    </recommendedName>
</protein>
<dbReference type="EMBL" id="MT141418">
    <property type="protein sequence ID" value="QJA60707.1"/>
    <property type="molecule type" value="Genomic_DNA"/>
</dbReference>
<keyword evidence="1" id="KW-0812">Transmembrane</keyword>
<accession>A0A6M3KEX9</accession>
<dbReference type="Gene3D" id="1.25.40.10">
    <property type="entry name" value="Tetratricopeptide repeat domain"/>
    <property type="match status" value="1"/>
</dbReference>
<organism evidence="3">
    <name type="scientific">viral metagenome</name>
    <dbReference type="NCBI Taxonomy" id="1070528"/>
    <lineage>
        <taxon>unclassified sequences</taxon>
        <taxon>metagenomes</taxon>
        <taxon>organismal metagenomes</taxon>
    </lineage>
</organism>
<dbReference type="InterPro" id="IPR011990">
    <property type="entry name" value="TPR-like_helical_dom_sf"/>
</dbReference>
<proteinExistence type="predicted"/>
<evidence type="ECO:0000313" key="3">
    <source>
        <dbReference type="EMBL" id="QJA80214.1"/>
    </source>
</evidence>
<gene>
    <name evidence="3" type="ORF">MM415A00760_0002</name>
    <name evidence="2" type="ORF">MM415B01067_0008</name>
</gene>
<evidence type="ECO:0008006" key="4">
    <source>
        <dbReference type="Google" id="ProtNLM"/>
    </source>
</evidence>
<dbReference type="SUPFAM" id="SSF48452">
    <property type="entry name" value="TPR-like"/>
    <property type="match status" value="1"/>
</dbReference>
<reference evidence="3" key="1">
    <citation type="submission" date="2020-03" db="EMBL/GenBank/DDBJ databases">
        <title>The deep terrestrial virosphere.</title>
        <authorList>
            <person name="Holmfeldt K."/>
            <person name="Nilsson E."/>
            <person name="Simone D."/>
            <person name="Lopez-Fernandez M."/>
            <person name="Wu X."/>
            <person name="de Brujin I."/>
            <person name="Lundin D."/>
            <person name="Andersson A."/>
            <person name="Bertilsson S."/>
            <person name="Dopson M."/>
        </authorList>
    </citation>
    <scope>NUCLEOTIDE SEQUENCE</scope>
    <source>
        <strain evidence="3">MM415A00760</strain>
        <strain evidence="2">MM415B01067</strain>
    </source>
</reference>
<keyword evidence="1" id="KW-1133">Transmembrane helix</keyword>
<evidence type="ECO:0000313" key="2">
    <source>
        <dbReference type="EMBL" id="QJA60707.1"/>
    </source>
</evidence>
<dbReference type="EMBL" id="MT142412">
    <property type="protein sequence ID" value="QJA80214.1"/>
    <property type="molecule type" value="Genomic_DNA"/>
</dbReference>
<dbReference type="AlphaFoldDB" id="A0A6M3KEX9"/>
<evidence type="ECO:0000256" key="1">
    <source>
        <dbReference type="SAM" id="Phobius"/>
    </source>
</evidence>